<evidence type="ECO:0000313" key="4">
    <source>
        <dbReference type="Proteomes" id="UP000509346"/>
    </source>
</evidence>
<dbReference type="InterPro" id="IPR012043">
    <property type="entry name" value="PoK"/>
</dbReference>
<dbReference type="Gene3D" id="3.30.230.10">
    <property type="match status" value="1"/>
</dbReference>
<dbReference type="EC" id="2.7.1.169" evidence="1"/>
<dbReference type="GO" id="GO:0016301">
    <property type="term" value="F:kinase activity"/>
    <property type="evidence" value="ECO:0007669"/>
    <property type="project" value="UniProtKB-UniRule"/>
</dbReference>
<organism evidence="3 4">
    <name type="scientific">Halosimplex pelagicum</name>
    <dbReference type="NCBI Taxonomy" id="869886"/>
    <lineage>
        <taxon>Archaea</taxon>
        <taxon>Methanobacteriati</taxon>
        <taxon>Methanobacteriota</taxon>
        <taxon>Stenosarchaea group</taxon>
        <taxon>Halobacteria</taxon>
        <taxon>Halobacteriales</taxon>
        <taxon>Haloarculaceae</taxon>
        <taxon>Halosimplex</taxon>
    </lineage>
</organism>
<evidence type="ECO:0000259" key="2">
    <source>
        <dbReference type="Pfam" id="PF00288"/>
    </source>
</evidence>
<keyword evidence="1" id="KW-0067">ATP-binding</keyword>
<dbReference type="PANTHER" id="PTHR42282">
    <property type="entry name" value="PANTOATE KINASE-RELATED"/>
    <property type="match status" value="1"/>
</dbReference>
<dbReference type="InterPro" id="IPR020568">
    <property type="entry name" value="Ribosomal_Su5_D2-typ_SF"/>
</dbReference>
<dbReference type="SUPFAM" id="SSF54211">
    <property type="entry name" value="Ribosomal protein S5 domain 2-like"/>
    <property type="match status" value="1"/>
</dbReference>
<keyword evidence="1 3" id="KW-0418">Kinase</keyword>
<proteinExistence type="inferred from homology"/>
<dbReference type="PIRSF" id="PIRSF016896">
    <property type="entry name" value="GHMP_arc_MJ0969"/>
    <property type="match status" value="1"/>
</dbReference>
<dbReference type="GO" id="GO:0015937">
    <property type="term" value="P:coenzyme A biosynthetic process"/>
    <property type="evidence" value="ECO:0007669"/>
    <property type="project" value="UniProtKB-UniRule"/>
</dbReference>
<comment type="similarity">
    <text evidence="1">Belongs to the GHMP kinase family. PoK subfamily.</text>
</comment>
<dbReference type="InterPro" id="IPR006204">
    <property type="entry name" value="GHMP_kinase_N_dom"/>
</dbReference>
<comment type="function">
    <text evidence="1">Phosphorylates (R)-pantoate to form (R)-4-phosphopantoate in the CoA biosynthesis pathway.</text>
</comment>
<keyword evidence="4" id="KW-1185">Reference proteome</keyword>
<dbReference type="AlphaFoldDB" id="A0A7D5SV33"/>
<gene>
    <name evidence="3" type="ORF">HZS54_09840</name>
</gene>
<dbReference type="EMBL" id="CP058909">
    <property type="protein sequence ID" value="QLH81907.1"/>
    <property type="molecule type" value="Genomic_DNA"/>
</dbReference>
<keyword evidence="1" id="KW-0547">Nucleotide-binding</keyword>
<sequence length="285" mass="29323">MTAVARAFVPGHATGFFTVDRADDPTKAGSRGAGLALSEGVTVTVRPADAVAVTLNGESVDIEAVERVLDALEATVAVRGVTDLPVGSGFGVSGAMALGAALATNELLDRRLSTYELATIAHGAEVQAGTGLGDVVGQLHGGVPIRLEPGSPQHNKMDAVPTRSRVEFQTFGELSTSEVIGGETEAISAAGERALSRLVQEPTLERLVASSRQFSREADLVTERVYEVVTDVAEAGGEATMGMLGQTVLALDTGLSDAGYDPTVCQIDPTGATLLAPPSDRTLPE</sequence>
<comment type="pathway">
    <text evidence="1">Cofactor biosynthesis; coenzyme A biosynthesis.</text>
</comment>
<dbReference type="GO" id="GO:0005524">
    <property type="term" value="F:ATP binding"/>
    <property type="evidence" value="ECO:0007669"/>
    <property type="project" value="UniProtKB-KW"/>
</dbReference>
<keyword evidence="1" id="KW-0173">Coenzyme A biosynthesis</keyword>
<dbReference type="InterPro" id="IPR014721">
    <property type="entry name" value="Ribsml_uS5_D2-typ_fold_subgr"/>
</dbReference>
<evidence type="ECO:0000256" key="1">
    <source>
        <dbReference type="HAMAP-Rule" id="MF_02223"/>
    </source>
</evidence>
<dbReference type="PANTHER" id="PTHR42282:SF1">
    <property type="entry name" value="PANTOATE KINASE"/>
    <property type="match status" value="1"/>
</dbReference>
<feature type="domain" description="GHMP kinase N-terminal" evidence="2">
    <location>
        <begin position="64"/>
        <end position="142"/>
    </location>
</feature>
<reference evidence="3 4" key="1">
    <citation type="submission" date="2020-07" db="EMBL/GenBank/DDBJ databases">
        <title>Halosimplex litoreum sp. nov. and Halosimplex rubrum sp. nov., isolated from different salt environments.</title>
        <authorList>
            <person name="Cui H."/>
        </authorList>
    </citation>
    <scope>NUCLEOTIDE SEQUENCE [LARGE SCALE GENOMIC DNA]</scope>
    <source>
        <strain evidence="3 4">R2</strain>
    </source>
</reference>
<evidence type="ECO:0000313" key="3">
    <source>
        <dbReference type="EMBL" id="QLH81907.1"/>
    </source>
</evidence>
<comment type="catalytic activity">
    <reaction evidence="1">
        <text>(R)-pantoate + ATP = (R)-4-phosphopantoate + ADP + H(+)</text>
        <dbReference type="Rhea" id="RHEA:28246"/>
        <dbReference type="ChEBI" id="CHEBI:15378"/>
        <dbReference type="ChEBI" id="CHEBI:15980"/>
        <dbReference type="ChEBI" id="CHEBI:30616"/>
        <dbReference type="ChEBI" id="CHEBI:61294"/>
        <dbReference type="ChEBI" id="CHEBI:456216"/>
        <dbReference type="EC" id="2.7.1.169"/>
    </reaction>
</comment>
<accession>A0A7D5SV33</accession>
<dbReference type="UniPathway" id="UPA00241"/>
<dbReference type="OrthoDB" id="85822at2157"/>
<dbReference type="HAMAP" id="MF_02223">
    <property type="entry name" value="Pantoate_kinase"/>
    <property type="match status" value="1"/>
</dbReference>
<dbReference type="GeneID" id="56082891"/>
<protein>
    <recommendedName>
        <fullName evidence="1">Pantoate kinase</fullName>
        <shortName evidence="1">PoK</shortName>
        <ecNumber evidence="1">2.7.1.169</ecNumber>
    </recommendedName>
</protein>
<keyword evidence="1" id="KW-0808">Transferase</keyword>
<dbReference type="Pfam" id="PF00288">
    <property type="entry name" value="GHMP_kinases_N"/>
    <property type="match status" value="1"/>
</dbReference>
<dbReference type="Proteomes" id="UP000509346">
    <property type="component" value="Chromosome"/>
</dbReference>
<name>A0A7D5SV33_9EURY</name>
<dbReference type="RefSeq" id="WP_179922358.1">
    <property type="nucleotide sequence ID" value="NZ_CP058909.1"/>
</dbReference>
<dbReference type="KEGG" id="hpel:HZS54_09840"/>